<name>A0A382MJG1_9ZZZZ</name>
<reference evidence="1" key="1">
    <citation type="submission" date="2018-05" db="EMBL/GenBank/DDBJ databases">
        <authorList>
            <person name="Lanie J.A."/>
            <person name="Ng W.-L."/>
            <person name="Kazmierczak K.M."/>
            <person name="Andrzejewski T.M."/>
            <person name="Davidsen T.M."/>
            <person name="Wayne K.J."/>
            <person name="Tettelin H."/>
            <person name="Glass J.I."/>
            <person name="Rusch D."/>
            <person name="Podicherti R."/>
            <person name="Tsui H.-C.T."/>
            <person name="Winkler M.E."/>
        </authorList>
    </citation>
    <scope>NUCLEOTIDE SEQUENCE</scope>
</reference>
<proteinExistence type="predicted"/>
<dbReference type="GO" id="GO:0016746">
    <property type="term" value="F:acyltransferase activity"/>
    <property type="evidence" value="ECO:0007669"/>
    <property type="project" value="InterPro"/>
</dbReference>
<dbReference type="SUPFAM" id="SSF53901">
    <property type="entry name" value="Thiolase-like"/>
    <property type="match status" value="1"/>
</dbReference>
<dbReference type="InterPro" id="IPR016039">
    <property type="entry name" value="Thiolase-like"/>
</dbReference>
<dbReference type="EMBL" id="UINC01094068">
    <property type="protein sequence ID" value="SVC48989.1"/>
    <property type="molecule type" value="Genomic_DNA"/>
</dbReference>
<sequence length="133" mass="13660">MSQRREAAIVGIHEYPLRVAPGVSSLQIKAASAAKALSDAGLNWQDVDAVYDTGTHQNIGGLGISEYLGLKPDLIDTTSVGGSSYEFQANHAATMIATGKANVALLTYGSTAHSDRRAIGTGGATGQGSPTPF</sequence>
<evidence type="ECO:0000313" key="1">
    <source>
        <dbReference type="EMBL" id="SVC48989.1"/>
    </source>
</evidence>
<accession>A0A382MJG1</accession>
<gene>
    <name evidence="1" type="ORF">METZ01_LOCUS301843</name>
</gene>
<dbReference type="AlphaFoldDB" id="A0A382MJG1"/>
<dbReference type="Gene3D" id="3.40.47.10">
    <property type="match status" value="1"/>
</dbReference>
<organism evidence="1">
    <name type="scientific">marine metagenome</name>
    <dbReference type="NCBI Taxonomy" id="408172"/>
    <lineage>
        <taxon>unclassified sequences</taxon>
        <taxon>metagenomes</taxon>
        <taxon>ecological metagenomes</taxon>
    </lineage>
</organism>
<feature type="non-terminal residue" evidence="1">
    <location>
        <position position="133"/>
    </location>
</feature>
<protein>
    <recommendedName>
        <fullName evidence="2">Thiolase N-terminal domain-containing protein</fullName>
    </recommendedName>
</protein>
<evidence type="ECO:0008006" key="2">
    <source>
        <dbReference type="Google" id="ProtNLM"/>
    </source>
</evidence>